<dbReference type="RefSeq" id="WP_211140926.1">
    <property type="nucleotide sequence ID" value="NZ_JAEEGB010000003.1"/>
</dbReference>
<evidence type="ECO:0000256" key="4">
    <source>
        <dbReference type="ARBA" id="ARBA00022723"/>
    </source>
</evidence>
<dbReference type="CDD" id="cd00685">
    <property type="entry name" value="Trans_IPPS_HT"/>
    <property type="match status" value="1"/>
</dbReference>
<evidence type="ECO:0000313" key="8">
    <source>
        <dbReference type="Proteomes" id="UP000622687"/>
    </source>
</evidence>
<name>A0A934HVA8_9CLOT</name>
<keyword evidence="4" id="KW-0479">Metal-binding</keyword>
<dbReference type="PANTHER" id="PTHR12001">
    <property type="entry name" value="GERANYLGERANYL PYROPHOSPHATE SYNTHASE"/>
    <property type="match status" value="1"/>
</dbReference>
<accession>A0A934HVA8</accession>
<dbReference type="PANTHER" id="PTHR12001:SF69">
    <property type="entry name" value="ALL TRANS-POLYPRENYL-DIPHOSPHATE SYNTHASE PDSS1"/>
    <property type="match status" value="1"/>
</dbReference>
<organism evidence="7 8">
    <name type="scientific">Clostridium aciditolerans</name>
    <dbReference type="NCBI Taxonomy" id="339861"/>
    <lineage>
        <taxon>Bacteria</taxon>
        <taxon>Bacillati</taxon>
        <taxon>Bacillota</taxon>
        <taxon>Clostridia</taxon>
        <taxon>Eubacteriales</taxon>
        <taxon>Clostridiaceae</taxon>
        <taxon>Clostridium</taxon>
    </lineage>
</organism>
<dbReference type="PROSITE" id="PS00723">
    <property type="entry name" value="POLYPRENYL_SYNTHASE_1"/>
    <property type="match status" value="1"/>
</dbReference>
<dbReference type="SFLD" id="SFLDS00005">
    <property type="entry name" value="Isoprenoid_Synthase_Type_I"/>
    <property type="match status" value="1"/>
</dbReference>
<evidence type="ECO:0000256" key="3">
    <source>
        <dbReference type="ARBA" id="ARBA00022679"/>
    </source>
</evidence>
<comment type="cofactor">
    <cofactor evidence="1">
        <name>Mg(2+)</name>
        <dbReference type="ChEBI" id="CHEBI:18420"/>
    </cofactor>
</comment>
<comment type="similarity">
    <text evidence="2 6">Belongs to the FPP/GGPP synthase family.</text>
</comment>
<dbReference type="InterPro" id="IPR008949">
    <property type="entry name" value="Isoprenoid_synthase_dom_sf"/>
</dbReference>
<evidence type="ECO:0000256" key="6">
    <source>
        <dbReference type="RuleBase" id="RU004466"/>
    </source>
</evidence>
<protein>
    <submittedName>
        <fullName evidence="7">Polyprenyl synthetase family protein</fullName>
    </submittedName>
</protein>
<proteinExistence type="inferred from homology"/>
<dbReference type="SUPFAM" id="SSF48576">
    <property type="entry name" value="Terpenoid synthases"/>
    <property type="match status" value="1"/>
</dbReference>
<dbReference type="GO" id="GO:0004659">
    <property type="term" value="F:prenyltransferase activity"/>
    <property type="evidence" value="ECO:0007669"/>
    <property type="project" value="InterPro"/>
</dbReference>
<dbReference type="InterPro" id="IPR000092">
    <property type="entry name" value="Polyprenyl_synt"/>
</dbReference>
<gene>
    <name evidence="7" type="ORF">I6U51_02005</name>
</gene>
<evidence type="ECO:0000256" key="5">
    <source>
        <dbReference type="ARBA" id="ARBA00022842"/>
    </source>
</evidence>
<keyword evidence="5" id="KW-0460">Magnesium</keyword>
<dbReference type="GO" id="GO:0008299">
    <property type="term" value="P:isoprenoid biosynthetic process"/>
    <property type="evidence" value="ECO:0007669"/>
    <property type="project" value="InterPro"/>
</dbReference>
<keyword evidence="8" id="KW-1185">Reference proteome</keyword>
<evidence type="ECO:0000256" key="1">
    <source>
        <dbReference type="ARBA" id="ARBA00001946"/>
    </source>
</evidence>
<sequence>MLRESGSLGMFNTDLIELKKIIRNNLIDNDSTVKLLLNDLAADDGKLIRGTFTLIGGSFGKIEKEKLINISAGVELLHLATLVHDDIIDEANIRRGKKTIHSTHGVKSGLFTGDYLFSQAYVIFSKNCSNKSIIDVSETIKSICRGEINQFYSLYSLDSTIKSYLKRISSKCASLFSLSLSMGAYESNANIDIVKKLKSIGYSTGMAFQLIDDLLDITSSDRILGKPSGNDIREGIYTLPVLYELRRGNAHLRTYLKEGNFDEALNLLKNSAGLKKSRETAQRYTNKALILANELPNTDESQALKRIITKILLRDY</sequence>
<dbReference type="EMBL" id="JAEEGB010000003">
    <property type="protein sequence ID" value="MBI6871478.1"/>
    <property type="molecule type" value="Genomic_DNA"/>
</dbReference>
<comment type="caution">
    <text evidence="7">The sequence shown here is derived from an EMBL/GenBank/DDBJ whole genome shotgun (WGS) entry which is preliminary data.</text>
</comment>
<keyword evidence="3 6" id="KW-0808">Transferase</keyword>
<dbReference type="AlphaFoldDB" id="A0A934HVA8"/>
<dbReference type="Gene3D" id="1.10.600.10">
    <property type="entry name" value="Farnesyl Diphosphate Synthase"/>
    <property type="match status" value="1"/>
</dbReference>
<evidence type="ECO:0000313" key="7">
    <source>
        <dbReference type="EMBL" id="MBI6871478.1"/>
    </source>
</evidence>
<reference evidence="7" key="1">
    <citation type="submission" date="2020-12" db="EMBL/GenBank/DDBJ databases">
        <title>Clostridium thailandense sp. nov., a novel acetogenic bacterium isolated from peat land soil in Thailand.</title>
        <authorList>
            <person name="Chaikitkaew S."/>
            <person name="Birkeland N.K."/>
        </authorList>
    </citation>
    <scope>NUCLEOTIDE SEQUENCE</scope>
    <source>
        <strain evidence="7">DSM 17425</strain>
    </source>
</reference>
<dbReference type="InterPro" id="IPR033749">
    <property type="entry name" value="Polyprenyl_synt_CS"/>
</dbReference>
<dbReference type="Proteomes" id="UP000622687">
    <property type="component" value="Unassembled WGS sequence"/>
</dbReference>
<dbReference type="Pfam" id="PF00348">
    <property type="entry name" value="polyprenyl_synt"/>
    <property type="match status" value="1"/>
</dbReference>
<evidence type="ECO:0000256" key="2">
    <source>
        <dbReference type="ARBA" id="ARBA00006706"/>
    </source>
</evidence>
<dbReference type="GO" id="GO:0046872">
    <property type="term" value="F:metal ion binding"/>
    <property type="evidence" value="ECO:0007669"/>
    <property type="project" value="UniProtKB-KW"/>
</dbReference>